<accession>A0A371X0V3</accession>
<keyword evidence="3" id="KW-1185">Reference proteome</keyword>
<dbReference type="Proteomes" id="UP000264310">
    <property type="component" value="Unassembled WGS sequence"/>
</dbReference>
<reference evidence="2 3" key="1">
    <citation type="submission" date="2018-08" db="EMBL/GenBank/DDBJ databases">
        <title>Fulvimarina sp. 85, whole genome shotgun sequence.</title>
        <authorList>
            <person name="Tuo L."/>
        </authorList>
    </citation>
    <scope>NUCLEOTIDE SEQUENCE [LARGE SCALE GENOMIC DNA]</scope>
    <source>
        <strain evidence="2 3">85</strain>
    </source>
</reference>
<proteinExistence type="predicted"/>
<dbReference type="Pfam" id="PF01850">
    <property type="entry name" value="PIN"/>
    <property type="match status" value="1"/>
</dbReference>
<dbReference type="AlphaFoldDB" id="A0A371X0V3"/>
<evidence type="ECO:0000259" key="1">
    <source>
        <dbReference type="Pfam" id="PF01850"/>
    </source>
</evidence>
<dbReference type="SUPFAM" id="SSF88723">
    <property type="entry name" value="PIN domain-like"/>
    <property type="match status" value="1"/>
</dbReference>
<dbReference type="OrthoDB" id="163436at2"/>
<comment type="caution">
    <text evidence="2">The sequence shown here is derived from an EMBL/GenBank/DDBJ whole genome shotgun (WGS) entry which is preliminary data.</text>
</comment>
<name>A0A371X0V3_9HYPH</name>
<dbReference type="InterPro" id="IPR002716">
    <property type="entry name" value="PIN_dom"/>
</dbReference>
<protein>
    <submittedName>
        <fullName evidence="2">PIN domain-containing protein</fullName>
    </submittedName>
</protein>
<organism evidence="2 3">
    <name type="scientific">Fulvimarina endophytica</name>
    <dbReference type="NCBI Taxonomy" id="2293836"/>
    <lineage>
        <taxon>Bacteria</taxon>
        <taxon>Pseudomonadati</taxon>
        <taxon>Pseudomonadota</taxon>
        <taxon>Alphaproteobacteria</taxon>
        <taxon>Hyphomicrobiales</taxon>
        <taxon>Aurantimonadaceae</taxon>
        <taxon>Fulvimarina</taxon>
    </lineage>
</organism>
<sequence length="140" mass="15252">MIEGADVFLDTGVLLYAASGRKAAYDKWEIAQGLLTTRFGTSAQVLSEFYSSAVAKGTHPLSRGDAARWIALLSQKPFVAIDADIVRLGAEHSENYEISYWHGAILAAAERLGARTLYSEDLGHDRTYGSVTAINPFLRT</sequence>
<feature type="domain" description="PIN" evidence="1">
    <location>
        <begin position="7"/>
        <end position="128"/>
    </location>
</feature>
<dbReference type="RefSeq" id="WP_116683659.1">
    <property type="nucleotide sequence ID" value="NZ_QURL01000005.1"/>
</dbReference>
<evidence type="ECO:0000313" key="3">
    <source>
        <dbReference type="Proteomes" id="UP000264310"/>
    </source>
</evidence>
<dbReference type="InterPro" id="IPR029060">
    <property type="entry name" value="PIN-like_dom_sf"/>
</dbReference>
<dbReference type="CDD" id="cd18692">
    <property type="entry name" value="PIN_VapC-like"/>
    <property type="match status" value="1"/>
</dbReference>
<dbReference type="Gene3D" id="3.40.50.1010">
    <property type="entry name" value="5'-nuclease"/>
    <property type="match status" value="1"/>
</dbReference>
<dbReference type="EMBL" id="QURL01000005">
    <property type="protein sequence ID" value="RFC62843.1"/>
    <property type="molecule type" value="Genomic_DNA"/>
</dbReference>
<evidence type="ECO:0000313" key="2">
    <source>
        <dbReference type="EMBL" id="RFC62843.1"/>
    </source>
</evidence>
<gene>
    <name evidence="2" type="ORF">DYI37_12845</name>
</gene>